<feature type="non-terminal residue" evidence="1">
    <location>
        <position position="227"/>
    </location>
</feature>
<dbReference type="EMBL" id="OV170226">
    <property type="protein sequence ID" value="CAH0726300.1"/>
    <property type="molecule type" value="Genomic_DNA"/>
</dbReference>
<evidence type="ECO:0000313" key="2">
    <source>
        <dbReference type="Proteomes" id="UP000838878"/>
    </source>
</evidence>
<sequence>MPDRYERMLFNYETSNRTEYRDGEIRPIVKTVYQQKPSCYRIRPPALKDIHTLSEWKTPNVPFDLLLKPKDVVRTNPWKVQQRYEKSPDLGWEHAKNTRPRLVMTPAVSMDDIDVPESRKLLIQDIYSSTAQRAMRDGIQDSFSTNIRAPFPGRPAPANPIKLEKLRAPYVSPEWRMDSVSWDGRQLRSYCDPRREFYLARTTKCSACDVTATLEARKKLAKRIKTH</sequence>
<gene>
    <name evidence="1" type="ORF">BINO364_LOCUS11771</name>
</gene>
<dbReference type="Proteomes" id="UP000838878">
    <property type="component" value="Chromosome 6"/>
</dbReference>
<protein>
    <submittedName>
        <fullName evidence="1">Uncharacterized protein</fullName>
    </submittedName>
</protein>
<name>A0A8J9YH04_9NEOP</name>
<reference evidence="1" key="1">
    <citation type="submission" date="2021-12" db="EMBL/GenBank/DDBJ databases">
        <authorList>
            <person name="Martin H S."/>
        </authorList>
    </citation>
    <scope>NUCLEOTIDE SEQUENCE</scope>
</reference>
<keyword evidence="2" id="KW-1185">Reference proteome</keyword>
<organism evidence="1 2">
    <name type="scientific">Brenthis ino</name>
    <name type="common">lesser marbled fritillary</name>
    <dbReference type="NCBI Taxonomy" id="405034"/>
    <lineage>
        <taxon>Eukaryota</taxon>
        <taxon>Metazoa</taxon>
        <taxon>Ecdysozoa</taxon>
        <taxon>Arthropoda</taxon>
        <taxon>Hexapoda</taxon>
        <taxon>Insecta</taxon>
        <taxon>Pterygota</taxon>
        <taxon>Neoptera</taxon>
        <taxon>Endopterygota</taxon>
        <taxon>Lepidoptera</taxon>
        <taxon>Glossata</taxon>
        <taxon>Ditrysia</taxon>
        <taxon>Papilionoidea</taxon>
        <taxon>Nymphalidae</taxon>
        <taxon>Heliconiinae</taxon>
        <taxon>Argynnini</taxon>
        <taxon>Brenthis</taxon>
    </lineage>
</organism>
<accession>A0A8J9YH04</accession>
<proteinExistence type="predicted"/>
<evidence type="ECO:0000313" key="1">
    <source>
        <dbReference type="EMBL" id="CAH0726300.1"/>
    </source>
</evidence>
<dbReference type="AlphaFoldDB" id="A0A8J9YH04"/>
<dbReference type="OrthoDB" id="6572538at2759"/>